<protein>
    <recommendedName>
        <fullName evidence="3">DUF1573 domain-containing protein</fullName>
    </recommendedName>
</protein>
<evidence type="ECO:0000313" key="1">
    <source>
        <dbReference type="EMBL" id="MDQ0288002.1"/>
    </source>
</evidence>
<dbReference type="EMBL" id="JAUSVL010000001">
    <property type="protein sequence ID" value="MDQ0288002.1"/>
    <property type="molecule type" value="Genomic_DNA"/>
</dbReference>
<evidence type="ECO:0008006" key="3">
    <source>
        <dbReference type="Google" id="ProtNLM"/>
    </source>
</evidence>
<evidence type="ECO:0000313" key="2">
    <source>
        <dbReference type="Proteomes" id="UP001238163"/>
    </source>
</evidence>
<organism evidence="1 2">
    <name type="scientific">Oligosphaera ethanolica</name>
    <dbReference type="NCBI Taxonomy" id="760260"/>
    <lineage>
        <taxon>Bacteria</taxon>
        <taxon>Pseudomonadati</taxon>
        <taxon>Lentisphaerota</taxon>
        <taxon>Oligosphaeria</taxon>
        <taxon>Oligosphaerales</taxon>
        <taxon>Oligosphaeraceae</taxon>
        <taxon>Oligosphaera</taxon>
    </lineage>
</organism>
<dbReference type="AlphaFoldDB" id="A0AAE3VCL3"/>
<sequence>MSSLSFYHKISHITVLFHLPPEHCAMTLIFDSRAVGIVVLLLLIFGGRVFGDSAGVIFSPSVMTSGRHNAWEDQTVVVSLVNGHAHAVRLVSLRSSCGCLRVETPPQDDLLPANGAVAIKAYVRGGTKTGSYTLYLFAEWQTANGDANGMTRLSIRGEAVPPLMVTSGGKQNMGSIPVGQAARCRISLRGGLVPVVLREPETASDMTLAMPKRRLAADEVMVVELMLTPQKTGAFQRTVLFGLEEPAGQSPVAVTLAGWAEQADGAMIP</sequence>
<dbReference type="RefSeq" id="WP_307259165.1">
    <property type="nucleotide sequence ID" value="NZ_JAUSVL010000001.1"/>
</dbReference>
<comment type="caution">
    <text evidence="1">The sequence shown here is derived from an EMBL/GenBank/DDBJ whole genome shotgun (WGS) entry which is preliminary data.</text>
</comment>
<proteinExistence type="predicted"/>
<accession>A0AAE3VCL3</accession>
<keyword evidence="2" id="KW-1185">Reference proteome</keyword>
<gene>
    <name evidence="1" type="ORF">J3R75_000109</name>
</gene>
<dbReference type="Proteomes" id="UP001238163">
    <property type="component" value="Unassembled WGS sequence"/>
</dbReference>
<reference evidence="1" key="1">
    <citation type="submission" date="2023-07" db="EMBL/GenBank/DDBJ databases">
        <title>Genomic Encyclopedia of Type Strains, Phase IV (KMG-IV): sequencing the most valuable type-strain genomes for metagenomic binning, comparative biology and taxonomic classification.</title>
        <authorList>
            <person name="Goeker M."/>
        </authorList>
    </citation>
    <scope>NUCLEOTIDE SEQUENCE</scope>
    <source>
        <strain evidence="1">DSM 24202</strain>
    </source>
</reference>
<name>A0AAE3VCL3_9BACT</name>